<evidence type="ECO:0000256" key="1">
    <source>
        <dbReference type="SAM" id="Phobius"/>
    </source>
</evidence>
<name>A0A831T841_9BACT</name>
<proteinExistence type="predicted"/>
<comment type="caution">
    <text evidence="2">The sequence shown here is derived from an EMBL/GenBank/DDBJ whole genome shotgun (WGS) entry which is preliminary data.</text>
</comment>
<protein>
    <submittedName>
        <fullName evidence="2">Uncharacterized protein</fullName>
    </submittedName>
</protein>
<dbReference type="EMBL" id="DSIY01000142">
    <property type="protein sequence ID" value="HEG90937.1"/>
    <property type="molecule type" value="Genomic_DNA"/>
</dbReference>
<feature type="transmembrane region" description="Helical" evidence="1">
    <location>
        <begin position="7"/>
        <end position="29"/>
    </location>
</feature>
<dbReference type="AlphaFoldDB" id="A0A831T841"/>
<feature type="transmembrane region" description="Helical" evidence="1">
    <location>
        <begin position="41"/>
        <end position="63"/>
    </location>
</feature>
<organism evidence="2">
    <name type="scientific">Thermorudis peleae</name>
    <dbReference type="NCBI Taxonomy" id="1382356"/>
    <lineage>
        <taxon>Bacteria</taxon>
        <taxon>Pseudomonadati</taxon>
        <taxon>Thermomicrobiota</taxon>
        <taxon>Thermomicrobia</taxon>
        <taxon>Thermomicrobia incertae sedis</taxon>
        <taxon>Thermorudis</taxon>
    </lineage>
</organism>
<accession>A0A831T841</accession>
<keyword evidence="1" id="KW-0812">Transmembrane</keyword>
<keyword evidence="1" id="KW-0472">Membrane</keyword>
<reference evidence="2" key="1">
    <citation type="journal article" date="2020" name="mSystems">
        <title>Genome- and Community-Level Interaction Insights into Carbon Utilization and Element Cycling Functions of Hydrothermarchaeota in Hydrothermal Sediment.</title>
        <authorList>
            <person name="Zhou Z."/>
            <person name="Liu Y."/>
            <person name="Xu W."/>
            <person name="Pan J."/>
            <person name="Luo Z.H."/>
            <person name="Li M."/>
        </authorList>
    </citation>
    <scope>NUCLEOTIDE SEQUENCE [LARGE SCALE GENOMIC DNA]</scope>
    <source>
        <strain evidence="2">SpSt-210</strain>
    </source>
</reference>
<sequence length="68" mass="7431">MTLDRLTLLYTVLAFLVFGSLGFVNWYMFRHAAASDAALSALLTALGAAIGAFLGAAVLRGWLRQWLR</sequence>
<gene>
    <name evidence="2" type="ORF">ENP34_05800</name>
</gene>
<evidence type="ECO:0000313" key="2">
    <source>
        <dbReference type="EMBL" id="HEG90937.1"/>
    </source>
</evidence>
<keyword evidence="1" id="KW-1133">Transmembrane helix</keyword>